<evidence type="ECO:0000313" key="3">
    <source>
        <dbReference type="EMBL" id="OEU20850.1"/>
    </source>
</evidence>
<dbReference type="AlphaFoldDB" id="A0A1E7FRQ1"/>
<proteinExistence type="inferred from homology"/>
<dbReference type="PANTHER" id="PTHR11062:SF73">
    <property type="entry name" value="EXOSTOSIN-LIKE 3"/>
    <property type="match status" value="1"/>
</dbReference>
<accession>A0A1E7FRQ1</accession>
<dbReference type="PANTHER" id="PTHR11062">
    <property type="entry name" value="EXOSTOSIN HEPARAN SULFATE GLYCOSYLTRANSFERASE -RELATED"/>
    <property type="match status" value="1"/>
</dbReference>
<gene>
    <name evidence="3" type="ORF">FRACYDRAFT_234481</name>
</gene>
<protein>
    <recommendedName>
        <fullName evidence="2">Exostosin GT47 domain-containing protein</fullName>
    </recommendedName>
</protein>
<dbReference type="GO" id="GO:0016757">
    <property type="term" value="F:glycosyltransferase activity"/>
    <property type="evidence" value="ECO:0007669"/>
    <property type="project" value="InterPro"/>
</dbReference>
<evidence type="ECO:0000313" key="4">
    <source>
        <dbReference type="Proteomes" id="UP000095751"/>
    </source>
</evidence>
<dbReference type="OrthoDB" id="46921at2759"/>
<keyword evidence="4" id="KW-1185">Reference proteome</keyword>
<dbReference type="Pfam" id="PF03016">
    <property type="entry name" value="Exostosin_GT47"/>
    <property type="match status" value="1"/>
</dbReference>
<dbReference type="KEGG" id="fcy:FRACYDRAFT_234481"/>
<name>A0A1E7FRQ1_9STRA</name>
<dbReference type="InParanoid" id="A0A1E7FRQ1"/>
<organism evidence="3 4">
    <name type="scientific">Fragilariopsis cylindrus CCMP1102</name>
    <dbReference type="NCBI Taxonomy" id="635003"/>
    <lineage>
        <taxon>Eukaryota</taxon>
        <taxon>Sar</taxon>
        <taxon>Stramenopiles</taxon>
        <taxon>Ochrophyta</taxon>
        <taxon>Bacillariophyta</taxon>
        <taxon>Bacillariophyceae</taxon>
        <taxon>Bacillariophycidae</taxon>
        <taxon>Bacillariales</taxon>
        <taxon>Bacillariaceae</taxon>
        <taxon>Fragilariopsis</taxon>
    </lineage>
</organism>
<dbReference type="InterPro" id="IPR004263">
    <property type="entry name" value="Exostosin"/>
</dbReference>
<reference evidence="3 4" key="1">
    <citation type="submission" date="2016-09" db="EMBL/GenBank/DDBJ databases">
        <title>Extensive genetic diversity and differential bi-allelic expression allows diatom success in the polar Southern Ocean.</title>
        <authorList>
            <consortium name="DOE Joint Genome Institute"/>
            <person name="Mock T."/>
            <person name="Otillar R.P."/>
            <person name="Strauss J."/>
            <person name="Dupont C."/>
            <person name="Frickenhaus S."/>
            <person name="Maumus F."/>
            <person name="Mcmullan M."/>
            <person name="Sanges R."/>
            <person name="Schmutz J."/>
            <person name="Toseland A."/>
            <person name="Valas R."/>
            <person name="Veluchamy A."/>
            <person name="Ward B.J."/>
            <person name="Allen A."/>
            <person name="Barry K."/>
            <person name="Falciatore A."/>
            <person name="Ferrante M."/>
            <person name="Fortunato A.E."/>
            <person name="Gloeckner G."/>
            <person name="Gruber A."/>
            <person name="Hipkin R."/>
            <person name="Janech M."/>
            <person name="Kroth P."/>
            <person name="Leese F."/>
            <person name="Lindquist E."/>
            <person name="Lyon B.R."/>
            <person name="Martin J."/>
            <person name="Mayer C."/>
            <person name="Parker M."/>
            <person name="Quesneville H."/>
            <person name="Raymond J."/>
            <person name="Uhlig C."/>
            <person name="Valentin K.U."/>
            <person name="Worden A.Z."/>
            <person name="Armbrust E.V."/>
            <person name="Bowler C."/>
            <person name="Green B."/>
            <person name="Moulton V."/>
            <person name="Van Oosterhout C."/>
            <person name="Grigoriev I."/>
        </authorList>
    </citation>
    <scope>NUCLEOTIDE SEQUENCE [LARGE SCALE GENOMIC DNA]</scope>
    <source>
        <strain evidence="3 4">CCMP1102</strain>
    </source>
</reference>
<evidence type="ECO:0000259" key="2">
    <source>
        <dbReference type="Pfam" id="PF03016"/>
    </source>
</evidence>
<sequence length="590" mass="67276">MVLPSYLSQNYRETIMRRRPRRRRLKYTPLLLLIVTIILTVRALIGSITISIPTADKAFSIPIEKSTTLLPTDAIITTAVSSRIINGWERLKPSHGGSVYGEKDLLTTGKSCIFQPSSFFYTNKVLSWIFFFSRASFSGKWICRDCGSGQQQNNLESSRRWEDCRVLHRRGKCPAFEFQGWDLPKPRSASTYDPTSNHLHPVRLITSYGVGKVRQVEYEQPQCIGLTKPCFDMDRCTDIKTNGTINDQKLIQPLPVFAYTGQALVDLEEALNDASLSSSDIKDSTIPIKTKIRIVDDPREACLLICHVDDLKKVKTFPSWNLGVNHYVYGVTKPIEENIHFDMSSLGSVVMTGSQIRTGYDISLPLPALWTSSNLPDPRILDDLHRPRKFLVTFKGSIQDTLQPYYQHRWLAAEYLYEESDVAIDVQCKHKTLWGDTVTFAPYDNPSQNNFDDLMVNSTFAFCPGGSHVTSFRFTEVLSAGSIPVLLPEIVTPFFPEVDWDDCVIRVSQARIVDLPRILRAITPESIRTRQVNCQRLYRNFLDHPERSNENRHVSKNYGFLTTALKVWQLRLGKQNYSNQLQSRVFGLTN</sequence>
<dbReference type="InterPro" id="IPR040911">
    <property type="entry name" value="Exostosin_GT47"/>
</dbReference>
<evidence type="ECO:0000256" key="1">
    <source>
        <dbReference type="ARBA" id="ARBA00010271"/>
    </source>
</evidence>
<feature type="domain" description="Exostosin GT47" evidence="2">
    <location>
        <begin position="311"/>
        <end position="522"/>
    </location>
</feature>
<comment type="similarity">
    <text evidence="1">Belongs to the glycosyltransferase 47 family.</text>
</comment>
<dbReference type="EMBL" id="KV784354">
    <property type="protein sequence ID" value="OEU20850.1"/>
    <property type="molecule type" value="Genomic_DNA"/>
</dbReference>
<dbReference type="Proteomes" id="UP000095751">
    <property type="component" value="Unassembled WGS sequence"/>
</dbReference>